<keyword evidence="2" id="KW-0732">Signal</keyword>
<gene>
    <name evidence="3" type="ORF">HY076_06995</name>
</gene>
<feature type="chain" id="PRO_5038876901" description="Twin-arginine translocation signal domain-containing protein" evidence="2">
    <location>
        <begin position="33"/>
        <end position="97"/>
    </location>
</feature>
<proteinExistence type="predicted"/>
<evidence type="ECO:0008006" key="5">
    <source>
        <dbReference type="Google" id="ProtNLM"/>
    </source>
</evidence>
<organism evidence="3 4">
    <name type="scientific">Eiseniibacteriota bacterium</name>
    <dbReference type="NCBI Taxonomy" id="2212470"/>
    <lineage>
        <taxon>Bacteria</taxon>
        <taxon>Candidatus Eiseniibacteriota</taxon>
    </lineage>
</organism>
<sequence length="97" mass="10420">MTRRRKLSRREFLTLIAAGSAATAAAPIGALAATARAARKTSAPAPPPPSPRIAREIEKQKRSTDDALKVIRGYALPPGSDMAFVFQPVRAKRKRGL</sequence>
<name>A0A9D6LAR1_UNCEI</name>
<feature type="signal peptide" evidence="2">
    <location>
        <begin position="1"/>
        <end position="32"/>
    </location>
</feature>
<feature type="compositionally biased region" description="Basic and acidic residues" evidence="1">
    <location>
        <begin position="53"/>
        <end position="64"/>
    </location>
</feature>
<accession>A0A9D6LAR1</accession>
<reference evidence="3" key="1">
    <citation type="submission" date="2020-07" db="EMBL/GenBank/DDBJ databases">
        <title>Huge and variable diversity of episymbiotic CPR bacteria and DPANN archaea in groundwater ecosystems.</title>
        <authorList>
            <person name="He C.Y."/>
            <person name="Keren R."/>
            <person name="Whittaker M."/>
            <person name="Farag I.F."/>
            <person name="Doudna J."/>
            <person name="Cate J.H.D."/>
            <person name="Banfield J.F."/>
        </authorList>
    </citation>
    <scope>NUCLEOTIDE SEQUENCE</scope>
    <source>
        <strain evidence="3">NC_groundwater_928_Pr1_S-0.2um_72_17</strain>
    </source>
</reference>
<dbReference type="Proteomes" id="UP000807850">
    <property type="component" value="Unassembled WGS sequence"/>
</dbReference>
<evidence type="ECO:0000313" key="4">
    <source>
        <dbReference type="Proteomes" id="UP000807850"/>
    </source>
</evidence>
<evidence type="ECO:0000256" key="2">
    <source>
        <dbReference type="SAM" id="SignalP"/>
    </source>
</evidence>
<evidence type="ECO:0000313" key="3">
    <source>
        <dbReference type="EMBL" id="MBI3540002.1"/>
    </source>
</evidence>
<dbReference type="EMBL" id="JACQAY010000228">
    <property type="protein sequence ID" value="MBI3540002.1"/>
    <property type="molecule type" value="Genomic_DNA"/>
</dbReference>
<protein>
    <recommendedName>
        <fullName evidence="5">Twin-arginine translocation signal domain-containing protein</fullName>
    </recommendedName>
</protein>
<dbReference type="AlphaFoldDB" id="A0A9D6LAR1"/>
<dbReference type="PROSITE" id="PS51318">
    <property type="entry name" value="TAT"/>
    <property type="match status" value="1"/>
</dbReference>
<feature type="region of interest" description="Disordered" evidence="1">
    <location>
        <begin position="35"/>
        <end position="64"/>
    </location>
</feature>
<dbReference type="InterPro" id="IPR006311">
    <property type="entry name" value="TAT_signal"/>
</dbReference>
<evidence type="ECO:0000256" key="1">
    <source>
        <dbReference type="SAM" id="MobiDB-lite"/>
    </source>
</evidence>
<comment type="caution">
    <text evidence="3">The sequence shown here is derived from an EMBL/GenBank/DDBJ whole genome shotgun (WGS) entry which is preliminary data.</text>
</comment>